<feature type="region of interest" description="Disordered" evidence="1">
    <location>
        <begin position="314"/>
        <end position="515"/>
    </location>
</feature>
<feature type="compositionally biased region" description="Basic and acidic residues" evidence="1">
    <location>
        <begin position="324"/>
        <end position="348"/>
    </location>
</feature>
<name>A0A2N9L910_9BACT</name>
<evidence type="ECO:0000313" key="2">
    <source>
        <dbReference type="EMBL" id="SPE19792.1"/>
    </source>
</evidence>
<reference evidence="3" key="1">
    <citation type="submission" date="2018-02" db="EMBL/GenBank/DDBJ databases">
        <authorList>
            <person name="Hausmann B."/>
        </authorList>
    </citation>
    <scope>NUCLEOTIDE SEQUENCE [LARGE SCALE GENOMIC DNA]</scope>
    <source>
        <strain evidence="3">Peat soil MAG SbA5</strain>
    </source>
</reference>
<organism evidence="2 3">
    <name type="scientific">Candidatus Sulfuritelmatomonas gaucii</name>
    <dbReference type="NCBI Taxonomy" id="2043161"/>
    <lineage>
        <taxon>Bacteria</taxon>
        <taxon>Pseudomonadati</taxon>
        <taxon>Acidobacteriota</taxon>
        <taxon>Terriglobia</taxon>
        <taxon>Terriglobales</taxon>
        <taxon>Acidobacteriaceae</taxon>
        <taxon>Candidatus Sulfuritelmatomonas</taxon>
    </lineage>
</organism>
<accession>A0A2N9L910</accession>
<feature type="compositionally biased region" description="Basic and acidic residues" evidence="1">
    <location>
        <begin position="470"/>
        <end position="480"/>
    </location>
</feature>
<protein>
    <submittedName>
        <fullName evidence="2">Uncharacterized protein</fullName>
    </submittedName>
</protein>
<proteinExistence type="predicted"/>
<evidence type="ECO:0000256" key="1">
    <source>
        <dbReference type="SAM" id="MobiDB-lite"/>
    </source>
</evidence>
<dbReference type="Proteomes" id="UP000239735">
    <property type="component" value="Unassembled WGS sequence"/>
</dbReference>
<dbReference type="AlphaFoldDB" id="A0A2N9L910"/>
<gene>
    <name evidence="2" type="ORF">SBA5_250022</name>
</gene>
<dbReference type="EMBL" id="OKRB01000081">
    <property type="protein sequence ID" value="SPE19792.1"/>
    <property type="molecule type" value="Genomic_DNA"/>
</dbReference>
<sequence>MTAEQLEASRSERMRLNGNRALTLEDARIWLEETGLCLFLPRRQFSAFIAPSFVEAVAGERNSAPGAKTVALAEELLIRLEADGVAVRLNLLGQPGEQPDFVVAGWVLPYVYALRGDRDWRRSPQLTGSRQVSPLAIQAYKLLEGGDATISQLRHALGREVSESAVLRAITELWQQLRIIPVVSAPGKAAQWQLLRLRFQKAIAEGASTSQVTAISVLASIYLQAVIAASMEEVELFLAPLTARSKVREVLRGLVATRQVHTISFGHAPHFYVAGTLPEFAPPPTVYASSSMPASSYFLRSYEREDVPREPVARAPIAASAPARMEKPAEASQVRKADTDVDAKDRPAVARPNLNRQPARSHSHKPGQSSAGARVARHAGRNVRGATRSGAARAKGSSRHGHAARWAQGAAKNGHDKHGAGRFHANSNGHSSGAAKMRTNKPAASRSLRNGYASAGKATAKPVSRRPGVSRKDVRGEKLGARGNRKPALTASTKSGNRGRYGFTAPSRRSSKKRG</sequence>
<feature type="compositionally biased region" description="Low complexity" evidence="1">
    <location>
        <begin position="314"/>
        <end position="323"/>
    </location>
</feature>
<evidence type="ECO:0000313" key="3">
    <source>
        <dbReference type="Proteomes" id="UP000239735"/>
    </source>
</evidence>